<proteinExistence type="predicted"/>
<accession>A0A835XSY2</accession>
<sequence>MFPRRPLNSPFAVLLMRSAYETVDELDFIPMNDFQKKFWKLRASEQEAYKLQYEPLVPRIGDISDALYFDFISFSQFSTIAREIPNGQQVFREFCEECPREEYCEECPDGWRVVRRDASISDNALLPALFFAKTGDRIFTGLRDGFRGNQFGGPPAAPPGAPLSEVVAGVRKLMDVMVENGYALKAEVADVDEASRSFVVRLLGPANLWGETSLNFRRSPVVNCYDVMAVDAYLRASGRAGTFELTPNPSGCEVAWRLTA</sequence>
<evidence type="ECO:0000313" key="1">
    <source>
        <dbReference type="EMBL" id="KAG2489678.1"/>
    </source>
</evidence>
<comment type="caution">
    <text evidence="1">The sequence shown here is derived from an EMBL/GenBank/DDBJ whole genome shotgun (WGS) entry which is preliminary data.</text>
</comment>
<keyword evidence="2" id="KW-1185">Reference proteome</keyword>
<gene>
    <name evidence="1" type="ORF">HYH03_011788</name>
</gene>
<organism evidence="1 2">
    <name type="scientific">Edaphochlamys debaryana</name>
    <dbReference type="NCBI Taxonomy" id="47281"/>
    <lineage>
        <taxon>Eukaryota</taxon>
        <taxon>Viridiplantae</taxon>
        <taxon>Chlorophyta</taxon>
        <taxon>core chlorophytes</taxon>
        <taxon>Chlorophyceae</taxon>
        <taxon>CS clade</taxon>
        <taxon>Chlamydomonadales</taxon>
        <taxon>Chlamydomonadales incertae sedis</taxon>
        <taxon>Edaphochlamys</taxon>
    </lineage>
</organism>
<reference evidence="1" key="1">
    <citation type="journal article" date="2020" name="bioRxiv">
        <title>Comparative genomics of Chlamydomonas.</title>
        <authorList>
            <person name="Craig R.J."/>
            <person name="Hasan A.R."/>
            <person name="Ness R.W."/>
            <person name="Keightley P.D."/>
        </authorList>
    </citation>
    <scope>NUCLEOTIDE SEQUENCE</scope>
    <source>
        <strain evidence="1">CCAP 11/70</strain>
    </source>
</reference>
<dbReference type="OrthoDB" id="44749at2759"/>
<evidence type="ECO:0000313" key="2">
    <source>
        <dbReference type="Proteomes" id="UP000612055"/>
    </source>
</evidence>
<dbReference type="AlphaFoldDB" id="A0A835XSY2"/>
<protein>
    <submittedName>
        <fullName evidence="1">Uncharacterized protein</fullName>
    </submittedName>
</protein>
<name>A0A835XSY2_9CHLO</name>
<dbReference type="EMBL" id="JAEHOE010000070">
    <property type="protein sequence ID" value="KAG2489678.1"/>
    <property type="molecule type" value="Genomic_DNA"/>
</dbReference>
<dbReference type="Proteomes" id="UP000612055">
    <property type="component" value="Unassembled WGS sequence"/>
</dbReference>